<dbReference type="PANTHER" id="PTHR47570">
    <property type="entry name" value="ZINC ION BINDING PROTEIN"/>
    <property type="match status" value="1"/>
</dbReference>
<evidence type="ECO:0000256" key="2">
    <source>
        <dbReference type="ARBA" id="ARBA00022771"/>
    </source>
</evidence>
<protein>
    <submittedName>
        <fullName evidence="7">Zinc finger mynd domain-containing protein 15-like protein</fullName>
    </submittedName>
</protein>
<evidence type="ECO:0000256" key="3">
    <source>
        <dbReference type="ARBA" id="ARBA00022833"/>
    </source>
</evidence>
<feature type="domain" description="Mitochondrial splicing suppressor 51-like C-terminal" evidence="6">
    <location>
        <begin position="536"/>
        <end position="702"/>
    </location>
</feature>
<comment type="caution">
    <text evidence="7">The sequence shown here is derived from an EMBL/GenBank/DDBJ whole genome shotgun (WGS) entry which is preliminary data.</text>
</comment>
<dbReference type="SUPFAM" id="SSF144232">
    <property type="entry name" value="HIT/MYND zinc finger-like"/>
    <property type="match status" value="1"/>
</dbReference>
<dbReference type="AlphaFoldDB" id="A0A0M0JD93"/>
<keyword evidence="8" id="KW-1185">Reference proteome</keyword>
<dbReference type="Proteomes" id="UP000037460">
    <property type="component" value="Unassembled WGS sequence"/>
</dbReference>
<evidence type="ECO:0000256" key="4">
    <source>
        <dbReference type="SAM" id="MobiDB-lite"/>
    </source>
</evidence>
<sequence length="726" mass="77366">MLKLQGHATPDALPTRGLHPLVAPFARSVEASRGVLGLLRWPIGKVGTAVVVSTHAQASDRDVDLASLTLKPMGTIAQFARRVAVETDASGGDAELVRAASAACVEAGGKAYEAGEFGKSKLGLPQFLLLKAGTGFPDVWAQLARYQLERGDETAALVAMERGTANNPGWACCLWQQAELLERVRRPEERRDMALAALEPPFWTLGAPLEHVLAAAQLSHVPDVRALMRAQEEAVRKQQRAPPRTTRELALLEVTELLDETVRARGRWDDVRTRVFEALHRGAFEEDAAVARGEGEGEGEGEARAKDAGGTGGTGSMGGATGDTGSSTSRGRSSRGSSPTSAASAEAASKTAPSATTAGSSTPLPLPPLVSPAEGAGTVRFLSCAVCGKATPSAMVCGRCECISYCSAACQAQDALKHLGTSADDQASTTCDDMGRYMKRDVRVHLGATEPAWLRASMDHRCEVSYCEVLEAIGVHQEESYRLLCGCASAPSPHRHLVDALDGAPTLTAPPTDWASYYASRSLSPASPLAVLLSFPLTVYHALTKLGMRDSARPLSVHYLGPEKELWLLPLFKELAVLMPSTTITIEMAGPVDVPLPESVKYDGRLGGSVTVRAHGGSGGWYHKAAPHLPPADVAIALNAGLAAREYLWSPSLDYLQQRRTPFFLTDYSEYSIERGVHRAQAHGLELSVPIELNPFRAPLRQPRVHNGAIGFPWVSNGFLAGFNTT</sequence>
<evidence type="ECO:0000259" key="5">
    <source>
        <dbReference type="Pfam" id="PF01753"/>
    </source>
</evidence>
<feature type="domain" description="MYND-type" evidence="5">
    <location>
        <begin position="384"/>
        <end position="418"/>
    </location>
</feature>
<evidence type="ECO:0000313" key="8">
    <source>
        <dbReference type="Proteomes" id="UP000037460"/>
    </source>
</evidence>
<keyword evidence="1" id="KW-0479">Metal-binding</keyword>
<dbReference type="EMBL" id="JWZX01003115">
    <property type="protein sequence ID" value="KOO24198.1"/>
    <property type="molecule type" value="Genomic_DNA"/>
</dbReference>
<proteinExistence type="predicted"/>
<dbReference type="Pfam" id="PF20179">
    <property type="entry name" value="MSS51_C"/>
    <property type="match status" value="1"/>
</dbReference>
<dbReference type="PANTHER" id="PTHR47570:SF1">
    <property type="entry name" value="ZINC ION BINDING PROTEIN"/>
    <property type="match status" value="1"/>
</dbReference>
<dbReference type="OrthoDB" id="5282002at2759"/>
<keyword evidence="3" id="KW-0862">Zinc</keyword>
<reference evidence="8" key="1">
    <citation type="journal article" date="2015" name="PLoS Genet.">
        <title>Genome Sequence and Transcriptome Analyses of Chrysochromulina tobin: Metabolic Tools for Enhanced Algal Fitness in the Prominent Order Prymnesiales (Haptophyceae).</title>
        <authorList>
            <person name="Hovde B.T."/>
            <person name="Deodato C.R."/>
            <person name="Hunsperger H.M."/>
            <person name="Ryken S.A."/>
            <person name="Yost W."/>
            <person name="Jha R.K."/>
            <person name="Patterson J."/>
            <person name="Monnat R.J. Jr."/>
            <person name="Barlow S.B."/>
            <person name="Starkenburg S.R."/>
            <person name="Cattolico R.A."/>
        </authorList>
    </citation>
    <scope>NUCLEOTIDE SEQUENCE</scope>
    <source>
        <strain evidence="8">CCMP291</strain>
    </source>
</reference>
<organism evidence="7 8">
    <name type="scientific">Chrysochromulina tobinii</name>
    <dbReference type="NCBI Taxonomy" id="1460289"/>
    <lineage>
        <taxon>Eukaryota</taxon>
        <taxon>Haptista</taxon>
        <taxon>Haptophyta</taxon>
        <taxon>Prymnesiophyceae</taxon>
        <taxon>Prymnesiales</taxon>
        <taxon>Chrysochromulinaceae</taxon>
        <taxon>Chrysochromulina</taxon>
    </lineage>
</organism>
<name>A0A0M0JD93_9EUKA</name>
<dbReference type="InterPro" id="IPR046824">
    <property type="entry name" value="Mss51-like_C"/>
</dbReference>
<feature type="compositionally biased region" description="Low complexity" evidence="4">
    <location>
        <begin position="323"/>
        <end position="363"/>
    </location>
</feature>
<feature type="compositionally biased region" description="Gly residues" evidence="4">
    <location>
        <begin position="309"/>
        <end position="322"/>
    </location>
</feature>
<evidence type="ECO:0000313" key="7">
    <source>
        <dbReference type="EMBL" id="KOO24198.1"/>
    </source>
</evidence>
<evidence type="ECO:0000259" key="6">
    <source>
        <dbReference type="Pfam" id="PF20179"/>
    </source>
</evidence>
<gene>
    <name evidence="7" type="ORF">Ctob_003021</name>
</gene>
<evidence type="ECO:0000256" key="1">
    <source>
        <dbReference type="ARBA" id="ARBA00022723"/>
    </source>
</evidence>
<keyword evidence="2" id="KW-0863">Zinc-finger</keyword>
<feature type="region of interest" description="Disordered" evidence="4">
    <location>
        <begin position="287"/>
        <end position="369"/>
    </location>
</feature>
<dbReference type="Gene3D" id="6.10.140.2220">
    <property type="match status" value="1"/>
</dbReference>
<dbReference type="InterPro" id="IPR002893">
    <property type="entry name" value="Znf_MYND"/>
</dbReference>
<dbReference type="GO" id="GO:0008270">
    <property type="term" value="F:zinc ion binding"/>
    <property type="evidence" value="ECO:0007669"/>
    <property type="project" value="UniProtKB-KW"/>
</dbReference>
<dbReference type="Pfam" id="PF01753">
    <property type="entry name" value="zf-MYND"/>
    <property type="match status" value="1"/>
</dbReference>
<accession>A0A0M0JD93</accession>